<evidence type="ECO:0000256" key="7">
    <source>
        <dbReference type="ARBA" id="ARBA00023288"/>
    </source>
</evidence>
<evidence type="ECO:0000256" key="5">
    <source>
        <dbReference type="ARBA" id="ARBA00023136"/>
    </source>
</evidence>
<keyword evidence="5" id="KW-0472">Membrane</keyword>
<dbReference type="InterPro" id="IPR038501">
    <property type="entry name" value="Spore_GerAC_C_sf"/>
</dbReference>
<dbReference type="Pfam" id="PF25198">
    <property type="entry name" value="Spore_GerAC_N"/>
    <property type="match status" value="1"/>
</dbReference>
<evidence type="ECO:0000256" key="1">
    <source>
        <dbReference type="ARBA" id="ARBA00004635"/>
    </source>
</evidence>
<gene>
    <name evidence="10" type="ORF">PghCCS26_16330</name>
</gene>
<dbReference type="InterPro" id="IPR008844">
    <property type="entry name" value="Spore_GerAC-like"/>
</dbReference>
<keyword evidence="7" id="KW-0449">Lipoprotein</keyword>
<evidence type="ECO:0000313" key="11">
    <source>
        <dbReference type="Proteomes" id="UP001285921"/>
    </source>
</evidence>
<evidence type="ECO:0000313" key="10">
    <source>
        <dbReference type="EMBL" id="GMK44505.1"/>
    </source>
</evidence>
<reference evidence="10 11" key="1">
    <citation type="submission" date="2023-05" db="EMBL/GenBank/DDBJ databases">
        <title>Draft genome of Paenibacillus sp. CCS26.</title>
        <authorList>
            <person name="Akita H."/>
            <person name="Shinto Y."/>
            <person name="Kimura Z."/>
        </authorList>
    </citation>
    <scope>NUCLEOTIDE SEQUENCE [LARGE SCALE GENOMIC DNA]</scope>
    <source>
        <strain evidence="10 11">CCS26</strain>
    </source>
</reference>
<dbReference type="Pfam" id="PF05504">
    <property type="entry name" value="Spore_GerAC"/>
    <property type="match status" value="1"/>
</dbReference>
<dbReference type="InterPro" id="IPR057336">
    <property type="entry name" value="GerAC_N"/>
</dbReference>
<comment type="caution">
    <text evidence="10">The sequence shown here is derived from an EMBL/GenBank/DDBJ whole genome shotgun (WGS) entry which is preliminary data.</text>
</comment>
<proteinExistence type="inferred from homology"/>
<evidence type="ECO:0000256" key="3">
    <source>
        <dbReference type="ARBA" id="ARBA00022544"/>
    </source>
</evidence>
<evidence type="ECO:0000259" key="8">
    <source>
        <dbReference type="Pfam" id="PF05504"/>
    </source>
</evidence>
<dbReference type="Gene3D" id="3.30.300.210">
    <property type="entry name" value="Nutrient germinant receptor protein C, domain 3"/>
    <property type="match status" value="1"/>
</dbReference>
<evidence type="ECO:0000256" key="4">
    <source>
        <dbReference type="ARBA" id="ARBA00022729"/>
    </source>
</evidence>
<dbReference type="PANTHER" id="PTHR35789:SF1">
    <property type="entry name" value="SPORE GERMINATION PROTEIN B3"/>
    <property type="match status" value="1"/>
</dbReference>
<organism evidence="10 11">
    <name type="scientific">Paenibacillus glycanilyticus</name>
    <dbReference type="NCBI Taxonomy" id="126569"/>
    <lineage>
        <taxon>Bacteria</taxon>
        <taxon>Bacillati</taxon>
        <taxon>Bacillota</taxon>
        <taxon>Bacilli</taxon>
        <taxon>Bacillales</taxon>
        <taxon>Paenibacillaceae</taxon>
        <taxon>Paenibacillus</taxon>
    </lineage>
</organism>
<dbReference type="PANTHER" id="PTHR35789">
    <property type="entry name" value="SPORE GERMINATION PROTEIN B3"/>
    <property type="match status" value="1"/>
</dbReference>
<dbReference type="Proteomes" id="UP001285921">
    <property type="component" value="Unassembled WGS sequence"/>
</dbReference>
<keyword evidence="4" id="KW-0732">Signal</keyword>
<name>A0ABQ6NK59_9BACL</name>
<accession>A0ABQ6NK59</accession>
<protein>
    <recommendedName>
        <fullName evidence="12">Ger(X)C family spore germination protein</fullName>
    </recommendedName>
</protein>
<keyword evidence="3" id="KW-0309">Germination</keyword>
<dbReference type="EMBL" id="BTCL01000004">
    <property type="protein sequence ID" value="GMK44505.1"/>
    <property type="molecule type" value="Genomic_DNA"/>
</dbReference>
<comment type="similarity">
    <text evidence="2">Belongs to the GerABKC lipoprotein family.</text>
</comment>
<evidence type="ECO:0000259" key="9">
    <source>
        <dbReference type="Pfam" id="PF25198"/>
    </source>
</evidence>
<comment type="subcellular location">
    <subcellularLocation>
        <location evidence="1">Membrane</location>
        <topology evidence="1">Lipid-anchor</topology>
    </subcellularLocation>
</comment>
<feature type="domain" description="Spore germination GerAC-like C-terminal" evidence="8">
    <location>
        <begin position="164"/>
        <end position="314"/>
    </location>
</feature>
<feature type="domain" description="Spore germination protein N-terminal" evidence="9">
    <location>
        <begin position="1"/>
        <end position="153"/>
    </location>
</feature>
<sequence length="319" mass="35777">MGISYQQGNYEVFLDIPKVTEKNEGIQIISAKGNSISAAVNKISMNLEDQVDLLHLKVLIVDKAFATQGLSEITASTIRSRHISPKTMFVICDEPLDHFFKGINNINNGDGKEIYDFFQKNSGWNPEIAHTPVWKVFRSIHSYTNDVVLPIIKSGESTAIQSMGSGILKNGKMVARLNNEQTLLYNVYDGNSLDGKIEVIGKATVQIVSSRIHNESKFVSGKPVLNSELKLKVIILDVIGNPSVEVIKTELQILLRRVMDQIFRKVQLANADIFGIGQHYRDDLPRTELAQWRTKYLPEAKINLEVTTTIRNTGNLKLR</sequence>
<dbReference type="InterPro" id="IPR046953">
    <property type="entry name" value="Spore_GerAC-like_C"/>
</dbReference>
<keyword evidence="6" id="KW-0564">Palmitate</keyword>
<evidence type="ECO:0000256" key="6">
    <source>
        <dbReference type="ARBA" id="ARBA00023139"/>
    </source>
</evidence>
<evidence type="ECO:0000256" key="2">
    <source>
        <dbReference type="ARBA" id="ARBA00007886"/>
    </source>
</evidence>
<evidence type="ECO:0008006" key="12">
    <source>
        <dbReference type="Google" id="ProtNLM"/>
    </source>
</evidence>
<keyword evidence="11" id="KW-1185">Reference proteome</keyword>